<evidence type="ECO:0000256" key="1">
    <source>
        <dbReference type="SAM" id="MobiDB-lite"/>
    </source>
</evidence>
<protein>
    <submittedName>
        <fullName evidence="2">Uncharacterized protein</fullName>
    </submittedName>
</protein>
<dbReference type="Proteomes" id="UP000499080">
    <property type="component" value="Unassembled WGS sequence"/>
</dbReference>
<evidence type="ECO:0000313" key="3">
    <source>
        <dbReference type="Proteomes" id="UP000499080"/>
    </source>
</evidence>
<evidence type="ECO:0000313" key="2">
    <source>
        <dbReference type="EMBL" id="GBL60169.1"/>
    </source>
</evidence>
<reference evidence="2 3" key="1">
    <citation type="journal article" date="2019" name="Sci. Rep.">
        <title>Orb-weaving spider Araneus ventricosus genome elucidates the spidroin gene catalogue.</title>
        <authorList>
            <person name="Kono N."/>
            <person name="Nakamura H."/>
            <person name="Ohtoshi R."/>
            <person name="Moran D.A.P."/>
            <person name="Shinohara A."/>
            <person name="Yoshida Y."/>
            <person name="Fujiwara M."/>
            <person name="Mori M."/>
            <person name="Tomita M."/>
            <person name="Arakawa K."/>
        </authorList>
    </citation>
    <scope>NUCLEOTIDE SEQUENCE [LARGE SCALE GENOMIC DNA]</scope>
</reference>
<comment type="caution">
    <text evidence="2">The sequence shown here is derived from an EMBL/GenBank/DDBJ whole genome shotgun (WGS) entry which is preliminary data.</text>
</comment>
<dbReference type="OrthoDB" id="1728974at2759"/>
<dbReference type="AlphaFoldDB" id="A0A4Y1ZNK5"/>
<feature type="compositionally biased region" description="Basic and acidic residues" evidence="1">
    <location>
        <begin position="23"/>
        <end position="62"/>
    </location>
</feature>
<organism evidence="2 3">
    <name type="scientific">Araneus ventricosus</name>
    <name type="common">Orbweaver spider</name>
    <name type="synonym">Epeira ventricosa</name>
    <dbReference type="NCBI Taxonomy" id="182803"/>
    <lineage>
        <taxon>Eukaryota</taxon>
        <taxon>Metazoa</taxon>
        <taxon>Ecdysozoa</taxon>
        <taxon>Arthropoda</taxon>
        <taxon>Chelicerata</taxon>
        <taxon>Arachnida</taxon>
        <taxon>Araneae</taxon>
        <taxon>Araneomorphae</taxon>
        <taxon>Entelegynae</taxon>
        <taxon>Araneoidea</taxon>
        <taxon>Araneidae</taxon>
        <taxon>Araneus</taxon>
    </lineage>
</organism>
<accession>A0A4Y1ZNK5</accession>
<feature type="compositionally biased region" description="Basic and acidic residues" evidence="1">
    <location>
        <begin position="72"/>
        <end position="81"/>
    </location>
</feature>
<sequence>MPRKRKSNLALSSCVAPAMKVTRKLESDVQAEARKRDQAAFRAAETPEHSQTRRTKDTERHASVRAAETPDETQRRRDVNNKRQSKQRCAFTHNMWTVFNDAAFNYDPLIDYANQRLVMIGKMDKKCVLCYPCCMRVVAQPLSGKRKLLACAVLVEKARSLYLASQKNR</sequence>
<dbReference type="EMBL" id="BGPR01076254">
    <property type="protein sequence ID" value="GBL60169.1"/>
    <property type="molecule type" value="Genomic_DNA"/>
</dbReference>
<gene>
    <name evidence="2" type="ORF">AVEN_33474_1</name>
</gene>
<proteinExistence type="predicted"/>
<feature type="region of interest" description="Disordered" evidence="1">
    <location>
        <begin position="23"/>
        <end position="86"/>
    </location>
</feature>
<keyword evidence="3" id="KW-1185">Reference proteome</keyword>
<name>A0A4Y1ZNK5_ARAVE</name>